<evidence type="ECO:0000313" key="1">
    <source>
        <dbReference type="EMBL" id="JAH96743.1"/>
    </source>
</evidence>
<dbReference type="EMBL" id="GBXM01011834">
    <property type="protein sequence ID" value="JAH96743.1"/>
    <property type="molecule type" value="Transcribed_RNA"/>
</dbReference>
<name>A0A0E9X4Z8_ANGAN</name>
<accession>A0A0E9X4Z8</accession>
<reference evidence="1" key="2">
    <citation type="journal article" date="2015" name="Fish Shellfish Immunol.">
        <title>Early steps in the European eel (Anguilla anguilla)-Vibrio vulnificus interaction in the gills: Role of the RtxA13 toxin.</title>
        <authorList>
            <person name="Callol A."/>
            <person name="Pajuelo D."/>
            <person name="Ebbesson L."/>
            <person name="Teles M."/>
            <person name="MacKenzie S."/>
            <person name="Amaro C."/>
        </authorList>
    </citation>
    <scope>NUCLEOTIDE SEQUENCE</scope>
</reference>
<organism evidence="1">
    <name type="scientific">Anguilla anguilla</name>
    <name type="common">European freshwater eel</name>
    <name type="synonym">Muraena anguilla</name>
    <dbReference type="NCBI Taxonomy" id="7936"/>
    <lineage>
        <taxon>Eukaryota</taxon>
        <taxon>Metazoa</taxon>
        <taxon>Chordata</taxon>
        <taxon>Craniata</taxon>
        <taxon>Vertebrata</taxon>
        <taxon>Euteleostomi</taxon>
        <taxon>Actinopterygii</taxon>
        <taxon>Neopterygii</taxon>
        <taxon>Teleostei</taxon>
        <taxon>Anguilliformes</taxon>
        <taxon>Anguillidae</taxon>
        <taxon>Anguilla</taxon>
    </lineage>
</organism>
<dbReference type="AlphaFoldDB" id="A0A0E9X4Z8"/>
<sequence length="89" mass="10309">MPFKLNMAFLCALVIWKKKHGTKKNKIKNCSITFLWLIGSIKHDPHNQIQKLKIIFLHMHVNITTVLLCPSNPFLLIKCGSEQQLILRS</sequence>
<protein>
    <submittedName>
        <fullName evidence="1">Uncharacterized protein</fullName>
    </submittedName>
</protein>
<reference evidence="1" key="1">
    <citation type="submission" date="2014-11" db="EMBL/GenBank/DDBJ databases">
        <authorList>
            <person name="Amaro Gonzalez C."/>
        </authorList>
    </citation>
    <scope>NUCLEOTIDE SEQUENCE</scope>
</reference>
<proteinExistence type="predicted"/>